<dbReference type="NCBIfam" id="TIGR02887">
    <property type="entry name" value="spore_ger_x_C"/>
    <property type="match status" value="1"/>
</dbReference>
<dbReference type="RefSeq" id="WP_095261157.1">
    <property type="nucleotide sequence ID" value="NZ_NPBV01000020.1"/>
</dbReference>
<dbReference type="PANTHER" id="PTHR35789:SF1">
    <property type="entry name" value="SPORE GERMINATION PROTEIN B3"/>
    <property type="match status" value="1"/>
</dbReference>
<gene>
    <name evidence="11" type="ORF">CHH64_11600</name>
</gene>
<evidence type="ECO:0000259" key="10">
    <source>
        <dbReference type="Pfam" id="PF25198"/>
    </source>
</evidence>
<accession>A0A268A9M0</accession>
<evidence type="ECO:0000256" key="5">
    <source>
        <dbReference type="ARBA" id="ARBA00023136"/>
    </source>
</evidence>
<dbReference type="EMBL" id="NPBV01000020">
    <property type="protein sequence ID" value="PAD20821.1"/>
    <property type="molecule type" value="Genomic_DNA"/>
</dbReference>
<feature type="chain" id="PRO_5039406475" evidence="8">
    <location>
        <begin position="27"/>
        <end position="381"/>
    </location>
</feature>
<protein>
    <submittedName>
        <fullName evidence="11">Uncharacterized protein</fullName>
    </submittedName>
</protein>
<evidence type="ECO:0000256" key="7">
    <source>
        <dbReference type="ARBA" id="ARBA00023288"/>
    </source>
</evidence>
<proteinExistence type="inferred from homology"/>
<organism evidence="11 12">
    <name type="scientific">Terribacillus saccharophilus</name>
    <dbReference type="NCBI Taxonomy" id="361277"/>
    <lineage>
        <taxon>Bacteria</taxon>
        <taxon>Bacillati</taxon>
        <taxon>Bacillota</taxon>
        <taxon>Bacilli</taxon>
        <taxon>Bacillales</taxon>
        <taxon>Bacillaceae</taxon>
        <taxon>Terribacillus</taxon>
    </lineage>
</organism>
<dbReference type="Gene3D" id="3.30.300.210">
    <property type="entry name" value="Nutrient germinant receptor protein C, domain 3"/>
    <property type="match status" value="1"/>
</dbReference>
<dbReference type="PROSITE" id="PS51257">
    <property type="entry name" value="PROKAR_LIPOPROTEIN"/>
    <property type="match status" value="1"/>
</dbReference>
<dbReference type="GO" id="GO:0016020">
    <property type="term" value="C:membrane"/>
    <property type="evidence" value="ECO:0007669"/>
    <property type="project" value="UniProtKB-SubCell"/>
</dbReference>
<evidence type="ECO:0000256" key="1">
    <source>
        <dbReference type="ARBA" id="ARBA00004635"/>
    </source>
</evidence>
<comment type="similarity">
    <text evidence="2">Belongs to the GerABKC lipoprotein family.</text>
</comment>
<dbReference type="Pfam" id="PF05504">
    <property type="entry name" value="Spore_GerAC"/>
    <property type="match status" value="1"/>
</dbReference>
<comment type="caution">
    <text evidence="11">The sequence shown here is derived from an EMBL/GenBank/DDBJ whole genome shotgun (WGS) entry which is preliminary data.</text>
</comment>
<keyword evidence="5" id="KW-0472">Membrane</keyword>
<evidence type="ECO:0000256" key="2">
    <source>
        <dbReference type="ARBA" id="ARBA00007886"/>
    </source>
</evidence>
<dbReference type="GO" id="GO:0009847">
    <property type="term" value="P:spore germination"/>
    <property type="evidence" value="ECO:0007669"/>
    <property type="project" value="InterPro"/>
</dbReference>
<reference evidence="11 12" key="1">
    <citation type="submission" date="2017-07" db="EMBL/GenBank/DDBJ databases">
        <title>Isolation and whole genome analysis of endospore-forming bacteria from heroin.</title>
        <authorList>
            <person name="Kalinowski J."/>
            <person name="Ahrens B."/>
            <person name="Al-Dilaimi A."/>
            <person name="Winkler A."/>
            <person name="Wibberg D."/>
            <person name="Schleenbecker U."/>
            <person name="Ruckert C."/>
            <person name="Wolfel R."/>
            <person name="Grass G."/>
        </authorList>
    </citation>
    <scope>NUCLEOTIDE SEQUENCE [LARGE SCALE GENOMIC DNA]</scope>
    <source>
        <strain evidence="11 12">7528</strain>
    </source>
</reference>
<evidence type="ECO:0000313" key="11">
    <source>
        <dbReference type="EMBL" id="PAD20821.1"/>
    </source>
</evidence>
<dbReference type="InterPro" id="IPR038501">
    <property type="entry name" value="Spore_GerAC_C_sf"/>
</dbReference>
<dbReference type="AlphaFoldDB" id="A0A268A9M0"/>
<keyword evidence="3" id="KW-0309">Germination</keyword>
<evidence type="ECO:0000256" key="4">
    <source>
        <dbReference type="ARBA" id="ARBA00022729"/>
    </source>
</evidence>
<evidence type="ECO:0000256" key="8">
    <source>
        <dbReference type="SAM" id="SignalP"/>
    </source>
</evidence>
<name>A0A268A9M0_9BACI</name>
<dbReference type="Gene3D" id="6.20.190.10">
    <property type="entry name" value="Nutrient germinant receptor protein C, domain 1"/>
    <property type="match status" value="1"/>
</dbReference>
<evidence type="ECO:0000256" key="6">
    <source>
        <dbReference type="ARBA" id="ARBA00023139"/>
    </source>
</evidence>
<feature type="signal peptide" evidence="8">
    <location>
        <begin position="1"/>
        <end position="26"/>
    </location>
</feature>
<feature type="domain" description="Spore germination protein N-terminal" evidence="10">
    <location>
        <begin position="25"/>
        <end position="199"/>
    </location>
</feature>
<feature type="domain" description="Spore germination GerAC-like C-terminal" evidence="9">
    <location>
        <begin position="210"/>
        <end position="376"/>
    </location>
</feature>
<dbReference type="Pfam" id="PF25198">
    <property type="entry name" value="Spore_GerAC_N"/>
    <property type="match status" value="1"/>
</dbReference>
<comment type="subcellular location">
    <subcellularLocation>
        <location evidence="1">Membrane</location>
        <topology evidence="1">Lipid-anchor</topology>
    </subcellularLocation>
</comment>
<evidence type="ECO:0000259" key="9">
    <source>
        <dbReference type="Pfam" id="PF05504"/>
    </source>
</evidence>
<sequence length="381" mass="43079">MAKQKMKRNIFACLIVLLFLSGCWDSSDIEDMSFVIGFGFDSSENEETPIKHTTQIAVTKKKGEQAGAQQGKMYQDITLEGNSLHDILRSISLQLPYPVYTDHLASIVINQETAERYDLSILLDQILRDNVTRLSPVVVLSKQQASDVLGTNIEGEIPSSYIGNIFDNETSTMKMLPPVRVGDIAANISSHVSFVLPNVIKEKNTILVHGAGVISGKNNKLVGYLTDAEVQGINWLTGKGKGGLLNFKDEKDNTIIYEVQHYKTKVEPLYKDGRLAFRVKVTSQGWISEDWSQSSNNLSERYVQKLEHLAEKKVVKLMEGTMKKLQNEYQSDVIEFHDSFRISYPRDYQEMKKDWDKYFADADVTYDAKIKIINTGDMVKD</sequence>
<evidence type="ECO:0000256" key="3">
    <source>
        <dbReference type="ARBA" id="ARBA00022544"/>
    </source>
</evidence>
<dbReference type="InterPro" id="IPR008844">
    <property type="entry name" value="Spore_GerAC-like"/>
</dbReference>
<keyword evidence="6" id="KW-0564">Palmitate</keyword>
<dbReference type="InterPro" id="IPR046953">
    <property type="entry name" value="Spore_GerAC-like_C"/>
</dbReference>
<keyword evidence="7" id="KW-0449">Lipoprotein</keyword>
<dbReference type="Proteomes" id="UP000216013">
    <property type="component" value="Unassembled WGS sequence"/>
</dbReference>
<dbReference type="PANTHER" id="PTHR35789">
    <property type="entry name" value="SPORE GERMINATION PROTEIN B3"/>
    <property type="match status" value="1"/>
</dbReference>
<evidence type="ECO:0000313" key="12">
    <source>
        <dbReference type="Proteomes" id="UP000216013"/>
    </source>
</evidence>
<dbReference type="InterPro" id="IPR057336">
    <property type="entry name" value="GerAC_N"/>
</dbReference>
<keyword evidence="4 8" id="KW-0732">Signal</keyword>